<dbReference type="PROSITE" id="PS51257">
    <property type="entry name" value="PROKAR_LIPOPROTEIN"/>
    <property type="match status" value="1"/>
</dbReference>
<evidence type="ECO:0000313" key="3">
    <source>
        <dbReference type="Proteomes" id="UP000515811"/>
    </source>
</evidence>
<dbReference type="Proteomes" id="UP000515811">
    <property type="component" value="Chromosome"/>
</dbReference>
<protein>
    <submittedName>
        <fullName evidence="2">Aminopeptidase</fullName>
    </submittedName>
</protein>
<feature type="signal peptide" evidence="1">
    <location>
        <begin position="1"/>
        <end position="23"/>
    </location>
</feature>
<evidence type="ECO:0000256" key="1">
    <source>
        <dbReference type="SAM" id="SignalP"/>
    </source>
</evidence>
<dbReference type="GO" id="GO:0004177">
    <property type="term" value="F:aminopeptidase activity"/>
    <property type="evidence" value="ECO:0007669"/>
    <property type="project" value="UniProtKB-KW"/>
</dbReference>
<sequence length="392" mass="43763">MKYLIPRSLPHLLACLGATVALCGCASTMEDSTLGYYWQSFRGHMSLMNSAKPIDDWIGDPALKPALRERLELARRARRFAVDELALPDNASYHRYAQLERSAAVWNVVAAPPYSLRLHTWCFPVTGCIGYRGYFAEADARAEAQRMQQAGLEVSVYPVPAYSTLGYSNWMGGDPILSTFIGWPEGDFVRLLFHELAHQVAYASGDTGFNESYATAVERLGVQQWLREQSTPAAQEEFNASEQRRAEFRALTRSTREALENVYRSAAPAQASNDHPALAAGKQQAMQAFRDHYAQLRERWIREGHAQPGQLAALDRWVRDANNAAFGAQGAYDDLVPAFLTLFEHEGRDWQRFHAAVKRMARADGEERKAALEELMPASSSGARSLGFSRAP</sequence>
<keyword evidence="2" id="KW-0031">Aminopeptidase</keyword>
<dbReference type="KEGG" id="drg:H9K76_02210"/>
<keyword evidence="2" id="KW-0378">Hydrolase</keyword>
<dbReference type="RefSeq" id="WP_187597972.1">
    <property type="nucleotide sequence ID" value="NZ_CP060714.1"/>
</dbReference>
<keyword evidence="1" id="KW-0732">Signal</keyword>
<dbReference type="InterPro" id="IPR014553">
    <property type="entry name" value="Aminopept"/>
</dbReference>
<organism evidence="2 3">
    <name type="scientific">Diaphorobacter ruginosibacter</name>
    <dbReference type="NCBI Taxonomy" id="1715720"/>
    <lineage>
        <taxon>Bacteria</taxon>
        <taxon>Pseudomonadati</taxon>
        <taxon>Pseudomonadota</taxon>
        <taxon>Betaproteobacteria</taxon>
        <taxon>Burkholderiales</taxon>
        <taxon>Comamonadaceae</taxon>
        <taxon>Diaphorobacter</taxon>
    </lineage>
</organism>
<keyword evidence="3" id="KW-1185">Reference proteome</keyword>
<reference evidence="2 3" key="1">
    <citation type="submission" date="2020-08" db="EMBL/GenBank/DDBJ databases">
        <title>Genome sequence of Diaphorobacter ruginosibacter DSM 27467T.</title>
        <authorList>
            <person name="Hyun D.-W."/>
            <person name="Bae J.-W."/>
        </authorList>
    </citation>
    <scope>NUCLEOTIDE SEQUENCE [LARGE SCALE GENOMIC DNA]</scope>
    <source>
        <strain evidence="2 3">DSM 27467</strain>
    </source>
</reference>
<dbReference type="EMBL" id="CP060714">
    <property type="protein sequence ID" value="QNN57727.1"/>
    <property type="molecule type" value="Genomic_DNA"/>
</dbReference>
<dbReference type="Pfam" id="PF10023">
    <property type="entry name" value="Aminopep"/>
    <property type="match status" value="1"/>
</dbReference>
<feature type="chain" id="PRO_5028997832" evidence="1">
    <location>
        <begin position="24"/>
        <end position="392"/>
    </location>
</feature>
<name>A0A7G9RQ52_9BURK</name>
<dbReference type="PIRSF" id="PIRSF029285">
    <property type="entry name" value="Aminopept"/>
    <property type="match status" value="1"/>
</dbReference>
<gene>
    <name evidence="2" type="ORF">H9K76_02210</name>
</gene>
<accession>A0A7G9RQ52</accession>
<dbReference type="AlphaFoldDB" id="A0A7G9RQ52"/>
<evidence type="ECO:0000313" key="2">
    <source>
        <dbReference type="EMBL" id="QNN57727.1"/>
    </source>
</evidence>
<keyword evidence="2" id="KW-0645">Protease</keyword>
<proteinExistence type="predicted"/>